<dbReference type="AlphaFoldDB" id="A0AAD8RCM5"/>
<accession>A0AAD8RCM5</accession>
<feature type="compositionally biased region" description="Low complexity" evidence="1">
    <location>
        <begin position="185"/>
        <end position="199"/>
    </location>
</feature>
<evidence type="ECO:0000313" key="2">
    <source>
        <dbReference type="EMBL" id="KAK1618176.1"/>
    </source>
</evidence>
<keyword evidence="3" id="KW-1185">Reference proteome</keyword>
<dbReference type="EMBL" id="JAUUTY010000006">
    <property type="protein sequence ID" value="KAK1618176.1"/>
    <property type="molecule type" value="Genomic_DNA"/>
</dbReference>
<evidence type="ECO:0000313" key="3">
    <source>
        <dbReference type="Proteomes" id="UP001231189"/>
    </source>
</evidence>
<dbReference type="Pfam" id="PF14223">
    <property type="entry name" value="Retrotran_gag_2"/>
    <property type="match status" value="1"/>
</dbReference>
<dbReference type="Proteomes" id="UP001231189">
    <property type="component" value="Unassembled WGS sequence"/>
</dbReference>
<organism evidence="2 3">
    <name type="scientific">Lolium multiflorum</name>
    <name type="common">Italian ryegrass</name>
    <name type="synonym">Lolium perenne subsp. multiflorum</name>
    <dbReference type="NCBI Taxonomy" id="4521"/>
    <lineage>
        <taxon>Eukaryota</taxon>
        <taxon>Viridiplantae</taxon>
        <taxon>Streptophyta</taxon>
        <taxon>Embryophyta</taxon>
        <taxon>Tracheophyta</taxon>
        <taxon>Spermatophyta</taxon>
        <taxon>Magnoliopsida</taxon>
        <taxon>Liliopsida</taxon>
        <taxon>Poales</taxon>
        <taxon>Poaceae</taxon>
        <taxon>BOP clade</taxon>
        <taxon>Pooideae</taxon>
        <taxon>Poodae</taxon>
        <taxon>Poeae</taxon>
        <taxon>Poeae Chloroplast Group 2 (Poeae type)</taxon>
        <taxon>Loliodinae</taxon>
        <taxon>Loliinae</taxon>
        <taxon>Lolium</taxon>
    </lineage>
</organism>
<feature type="region of interest" description="Disordered" evidence="1">
    <location>
        <begin position="181"/>
        <end position="205"/>
    </location>
</feature>
<proteinExistence type="predicted"/>
<sequence length="336" mass="36956">MGDNQDAAAALANAGRQINSSGIAAATRLPLFDGSHYKRWRTRAVLWFENLNCDSALLGKPEGDLSPAQEEGYKKVDAMFKAALFSILANNIFNPYMTFEHGKDAWDALEAKFGVSDAGTELYVMEQYYDYKMTEKGRNPIPGHRELLHGDPSFPATPRAAESTRRRAVLVFVVPCKESTPRFPNRPQARRSPSSSPTRKTPIPAAVAPLRHRRPHHRLPGNHATLLDILSSLSASGNPRFTVLPAVAAADPPRRRCSVDLLRAAPPFLDLRRRDASGAPPLAPRDPLLARAARRLPRSPPPLERAVRRAPSVRAAHGLPRRRPTWPADPHVSGTG</sequence>
<evidence type="ECO:0000256" key="1">
    <source>
        <dbReference type="SAM" id="MobiDB-lite"/>
    </source>
</evidence>
<protein>
    <submittedName>
        <fullName evidence="2">Uncharacterized protein</fullName>
    </submittedName>
</protein>
<name>A0AAD8RCM5_LOLMU</name>
<feature type="region of interest" description="Disordered" evidence="1">
    <location>
        <begin position="273"/>
        <end position="336"/>
    </location>
</feature>
<gene>
    <name evidence="2" type="ORF">QYE76_023693</name>
</gene>
<reference evidence="2" key="1">
    <citation type="submission" date="2023-07" db="EMBL/GenBank/DDBJ databases">
        <title>A chromosome-level genome assembly of Lolium multiflorum.</title>
        <authorList>
            <person name="Chen Y."/>
            <person name="Copetti D."/>
            <person name="Kolliker R."/>
            <person name="Studer B."/>
        </authorList>
    </citation>
    <scope>NUCLEOTIDE SEQUENCE</scope>
    <source>
        <strain evidence="2">02402/16</strain>
        <tissue evidence="2">Leaf</tissue>
    </source>
</reference>
<comment type="caution">
    <text evidence="2">The sequence shown here is derived from an EMBL/GenBank/DDBJ whole genome shotgun (WGS) entry which is preliminary data.</text>
</comment>